<accession>A0ABX8Z628</accession>
<sequence length="133" mass="15400">MKAHTDLKLQHRDIVFSALPTDQAVQAARLLGRIVGVTVQAHPSDHRISVQYCISEHTLLKLENVLMEAGFHLDNHILQKIKRALAHYCEEVQSDNLNIPEHNIKSRDVYIKVWEKHSHGDHDDTPEELRRYL</sequence>
<dbReference type="EMBL" id="CP081150">
    <property type="protein sequence ID" value="QZA78028.1"/>
    <property type="molecule type" value="Genomic_DNA"/>
</dbReference>
<protein>
    <submittedName>
        <fullName evidence="1">Uncharacterized protein</fullName>
    </submittedName>
</protein>
<name>A0ABX8Z628_9NEIS</name>
<dbReference type="Proteomes" id="UP000825679">
    <property type="component" value="Chromosome"/>
</dbReference>
<dbReference type="RefSeq" id="WP_221006405.1">
    <property type="nucleotide sequence ID" value="NZ_CP081150.1"/>
</dbReference>
<gene>
    <name evidence="1" type="ORF">K4H28_00870</name>
</gene>
<keyword evidence="2" id="KW-1185">Reference proteome</keyword>
<reference evidence="1 2" key="1">
    <citation type="submission" date="2021-08" db="EMBL/GenBank/DDBJ databases">
        <title>complete genome sequencing of Deefgea sp. D25.</title>
        <authorList>
            <person name="Bae J.-W."/>
            <person name="Gim D.-H."/>
        </authorList>
    </citation>
    <scope>NUCLEOTIDE SEQUENCE [LARGE SCALE GENOMIC DNA]</scope>
    <source>
        <strain evidence="1 2">D25</strain>
    </source>
</reference>
<evidence type="ECO:0000313" key="1">
    <source>
        <dbReference type="EMBL" id="QZA78028.1"/>
    </source>
</evidence>
<proteinExistence type="predicted"/>
<evidence type="ECO:0000313" key="2">
    <source>
        <dbReference type="Proteomes" id="UP000825679"/>
    </source>
</evidence>
<organism evidence="1 2">
    <name type="scientific">Deefgea tanakiae</name>
    <dbReference type="NCBI Taxonomy" id="2865840"/>
    <lineage>
        <taxon>Bacteria</taxon>
        <taxon>Pseudomonadati</taxon>
        <taxon>Pseudomonadota</taxon>
        <taxon>Betaproteobacteria</taxon>
        <taxon>Neisseriales</taxon>
        <taxon>Chitinibacteraceae</taxon>
        <taxon>Deefgea</taxon>
    </lineage>
</organism>